<dbReference type="Gene3D" id="3.40.50.300">
    <property type="entry name" value="P-loop containing nucleotide triphosphate hydrolases"/>
    <property type="match status" value="2"/>
</dbReference>
<evidence type="ECO:0000256" key="2">
    <source>
        <dbReference type="SAM" id="Phobius"/>
    </source>
</evidence>
<geneLocation type="plastid" evidence="4"/>
<keyword evidence="2" id="KW-0472">Membrane</keyword>
<dbReference type="GO" id="GO:0016887">
    <property type="term" value="F:ATP hydrolysis activity"/>
    <property type="evidence" value="ECO:0007669"/>
    <property type="project" value="InterPro"/>
</dbReference>
<name>A0A2P1G7N9_9CHLO</name>
<dbReference type="GO" id="GO:0005524">
    <property type="term" value="F:ATP binding"/>
    <property type="evidence" value="ECO:0007669"/>
    <property type="project" value="InterPro"/>
</dbReference>
<dbReference type="Pfam" id="PF00004">
    <property type="entry name" value="AAA"/>
    <property type="match status" value="1"/>
</dbReference>
<feature type="compositionally biased region" description="Acidic residues" evidence="1">
    <location>
        <begin position="77"/>
        <end position="88"/>
    </location>
</feature>
<dbReference type="EMBL" id="MF197536">
    <property type="protein sequence ID" value="AVM80982.1"/>
    <property type="molecule type" value="Genomic_DNA"/>
</dbReference>
<keyword evidence="4" id="KW-0131">Cell cycle</keyword>
<sequence length="1710" mass="202043">MTKYKKLQLFRNKVNSLDKKTKTTTIICNSSYFDDNYNKDAYSHYNQFLESNEEDLIDYSENREGFNRTCSYSSGSESEEELNEDENEQQDRIDESFEEIIKENQALIDKDVKESKKKKRINYKHYANLDPTYEYTELDMYVNMVQYRIFLSTVETFKKIVDEHFTFEDVREHGIELALKKTVYYTKYYTKDRILRYKLYKKFKTYRVIIVQVLSHIANVYFNYIYWYIIVQYRCLKIFLDFLIKNAYLIFIDYPKSLAIQYLTIKDKILLYSILYFEFITALTFSIKVENRKFKASSDDYEMNSLMMRRRNLLTKRHRDSLPFVIKPDNRQIPLKDIQLKIKKSVRTENFSYIYKGIRHFYRLRRIIGRKHYYKRRNFKRRFFISKSPLYKRYIKNIAKSRGVQKNVVNHSFRSWNMKKGVQKQLTGYQFPELNLVNTGQESINVPNLYVSIAQKSGALPYNFSDFDRDIEGYNIDTKPEDLSYDWGSFRQSQIVADPVTSTKDILLLVTLKDFSKTWHGHRDYDLYLDYLDEIGCHWWTVSQADYNRLLAYERRKKKIPRKFFHSDGGKKNVPFPHLSNNFEQYFTVPHMMGFFDLPVLHRLNRKDPESWRKLYSMNMLKIQEALYEGPLLPFDKGRDIFLGGSVQYKFDLPSLFSVFNTSITPDRSRRKAVDNIRGSKKYKGRVRSTKLYSNYERGSFRKRLWANLFPGERYNRLLLNEYKSAKHLKEDASTLLFKRINKGERLTAGNMSYLAFPEYYNIKSRMAAAGNIERSLDHAYGSKLMTFEEKRELEGAKKNESELFTDQLVKVIRDFNGNIIDQDTINTHIGKGGSLRMKFGNFGSDEYSNGVFVELLPLNEEFKYKSKSGFHNFVDLNKRGKLSSVKFLRFKPFMSAINLVVFFYNMFLSTIFGVGSIDLFGLIPEYLTLAKITSTEDIFVNSYITVLLAILLMINNSVLLYFFYKLQGVFIRALAIHTLDYLYSLEEEYANVPIFSTVKHYIADWYNLSYFLPYTIYKKFDIDFGYVAGIDRYVDKLHELFEVVGYKPVLYKAPGFLLRSILYERKFLRESADSKEVRQTHLILSGAPGTGKTYLVKALGGELGIPVLLFTPHQFIGGLEDKVQRLFEKAEKLTPCIIFIDEIDSIGYARPNIDLGQDRTSVIYNPDNFKSVSNFLRDRRGFSTVNIYKFGNPFTGYIGGSIEWRDCLNQIGLDSTEDLFNNIEKYVDHDDETYNLYLKGHEYDRSMLYRLLIECDGITGRLANKSERKPTWNVANLLRRRHGFGVIGATNRYHVLDAALVRVGRFHTRLHFQTLSDNERYYLFQMKLGLNLRYDEKIDWSYFVQMTAGWTPAELTAVVGHSNMIAYEKGVFEISHQMLTDSMNYILGVNLLSDRKFEYKEKADLFLFKQTSRLFFDYAFQTGSNRDIYSKYMRVDDVNLESFRKKIASYFTIHDKDKTFFEEQLIGLLGPKIGEICYYLYNRPKDFDSSENPIIIPFINDMTMEYVAIFVSLMIDYWCLYSDDSLVNSDASISLEQLKRFKFEKDESVLDALAVKIMSARMDHPEFQYLHDLFHFLFIKTPDYLNFFKMKMDWYLTYGVQFGLGKYTEGVNPYLTHPTHIYGHNVSFKFSSSILLDFLGYQGDVVERYIYKIINEALLRGCEILFNNLEAFEFTREKLVEAEYLRILDINNYFKQTTIKINYDYEKNE</sequence>
<dbReference type="GO" id="GO:0051301">
    <property type="term" value="P:cell division"/>
    <property type="evidence" value="ECO:0007669"/>
    <property type="project" value="UniProtKB-KW"/>
</dbReference>
<keyword evidence="2" id="KW-1133">Transmembrane helix</keyword>
<protein>
    <submittedName>
        <fullName evidence="4">Cell division protein</fullName>
    </submittedName>
</protein>
<evidence type="ECO:0000313" key="4">
    <source>
        <dbReference type="EMBL" id="AVM80982.1"/>
    </source>
</evidence>
<dbReference type="GO" id="GO:0004176">
    <property type="term" value="F:ATP-dependent peptidase activity"/>
    <property type="evidence" value="ECO:0007669"/>
    <property type="project" value="TreeGrafter"/>
</dbReference>
<evidence type="ECO:0000259" key="3">
    <source>
        <dbReference type="SMART" id="SM00382"/>
    </source>
</evidence>
<keyword evidence="4" id="KW-0934">Plastid</keyword>
<feature type="transmembrane region" description="Helical" evidence="2">
    <location>
        <begin position="206"/>
        <end position="229"/>
    </location>
</feature>
<reference evidence="4" key="1">
    <citation type="journal article" date="2018" name="Sci. Rep.">
        <title>Genome sequencing of Prototheca zopfii genotypes 1 and 2 provides evidence of a severe reduction in organellar genomes.</title>
        <authorList>
            <person name="Severgnini M."/>
            <person name="Lazzari B."/>
            <person name="Capra E."/>
            <person name="Chessa S."/>
            <person name="Luini M."/>
            <person name="Bordoni R."/>
            <person name="Castiglioni B."/>
            <person name="Ricchi M."/>
            <person name="Cremonesi P."/>
        </authorList>
    </citation>
    <scope>NUCLEOTIDE SEQUENCE</scope>
    <source>
        <strain evidence="4">SAG 2021</strain>
    </source>
</reference>
<accession>A0A2P1G7N9</accession>
<proteinExistence type="predicted"/>
<dbReference type="PANTHER" id="PTHR23076">
    <property type="entry name" value="METALLOPROTEASE M41 FTSH"/>
    <property type="match status" value="1"/>
</dbReference>
<keyword evidence="4" id="KW-0132">Cell division</keyword>
<dbReference type="InterPro" id="IPR003959">
    <property type="entry name" value="ATPase_AAA_core"/>
</dbReference>
<keyword evidence="2" id="KW-0812">Transmembrane</keyword>
<evidence type="ECO:0000256" key="1">
    <source>
        <dbReference type="SAM" id="MobiDB-lite"/>
    </source>
</evidence>
<organism evidence="4">
    <name type="scientific">Prototheca zopfii</name>
    <dbReference type="NCBI Taxonomy" id="3112"/>
    <lineage>
        <taxon>Eukaryota</taxon>
        <taxon>Viridiplantae</taxon>
        <taxon>Chlorophyta</taxon>
        <taxon>core chlorophytes</taxon>
        <taxon>Trebouxiophyceae</taxon>
        <taxon>Chlorellales</taxon>
        <taxon>Chlorellaceae</taxon>
        <taxon>Prototheca</taxon>
    </lineage>
</organism>
<dbReference type="Gene3D" id="1.10.8.60">
    <property type="match status" value="1"/>
</dbReference>
<feature type="transmembrane region" description="Helical" evidence="2">
    <location>
        <begin position="944"/>
        <end position="965"/>
    </location>
</feature>
<dbReference type="SUPFAM" id="SSF52540">
    <property type="entry name" value="P-loop containing nucleoside triphosphate hydrolases"/>
    <property type="match status" value="1"/>
</dbReference>
<dbReference type="InterPro" id="IPR027417">
    <property type="entry name" value="P-loop_NTPase"/>
</dbReference>
<feature type="domain" description="AAA+ ATPase" evidence="3">
    <location>
        <begin position="1079"/>
        <end position="1317"/>
    </location>
</feature>
<feature type="region of interest" description="Disordered" evidence="1">
    <location>
        <begin position="70"/>
        <end position="90"/>
    </location>
</feature>
<gene>
    <name evidence="4" type="primary">ftsH</name>
</gene>
<feature type="transmembrane region" description="Helical" evidence="2">
    <location>
        <begin position="897"/>
        <end position="924"/>
    </location>
</feature>
<dbReference type="PANTHER" id="PTHR23076:SF97">
    <property type="entry name" value="ATP-DEPENDENT ZINC METALLOPROTEASE YME1L1"/>
    <property type="match status" value="1"/>
</dbReference>
<dbReference type="InterPro" id="IPR003593">
    <property type="entry name" value="AAA+_ATPase"/>
</dbReference>
<dbReference type="GO" id="GO:0006508">
    <property type="term" value="P:proteolysis"/>
    <property type="evidence" value="ECO:0007669"/>
    <property type="project" value="TreeGrafter"/>
</dbReference>
<dbReference type="SMART" id="SM00382">
    <property type="entry name" value="AAA"/>
    <property type="match status" value="1"/>
</dbReference>
<dbReference type="CDD" id="cd19481">
    <property type="entry name" value="RecA-like_protease"/>
    <property type="match status" value="1"/>
</dbReference>